<sequence>MIVLRVAFRILRATSSSLSFIVSVSVPTALILSLPVMWFWPFGRTHHPTVEIDDRARILSNESVADSIRGVGFRQDVHVVVVSVPGYMINDLNGEVLKYARAHQNSPRPWISSSNSNYWSDGIVILAVAPDSRKVGCYFGKDVRLPLSQQASIQSAAKKAFNDHKWDDGILAMAKKTADLLGRPAEGSWLTTFIIPAPASMIGIWALRKYLRRGLRARAVGRELTESYSRVSLGDEDVKLNMRTIPENEPYGARVRMWYRWYCQEYASITRDLQAFGRPRGPQWFAWRMLKRVSRLKKRAVMLESLGATISNTASILNMSSTWEKAWENEQGRVQEDLQALRSLCDTISASRDVPLGVKKERKWIKEQRSRLGDIEIALASGRIRPSDALDELERTAQSVREKALDLMRRAVNADTSKYAEERRRRYFASLDSEHDVVRAGQWLFSSDDGGSNHSSNTYQFSGSPLGGDASSSGWEGAGWLGSFTSVSDLVVGYESAASYVSTTAGSSSYSGGDGSSGYSGSSSSVDYSGGDFSGAGSSSSF</sequence>
<keyword evidence="2" id="KW-0812">Transmembrane</keyword>
<accession>A0A1Q8V9Z7</accession>
<name>A0A1Q8V9Z7_9ACTO</name>
<dbReference type="Gene3D" id="3.10.310.50">
    <property type="match status" value="1"/>
</dbReference>
<dbReference type="Proteomes" id="UP000186857">
    <property type="component" value="Unassembled WGS sequence"/>
</dbReference>
<dbReference type="EMBL" id="MSKJ01000010">
    <property type="protein sequence ID" value="OLO44884.1"/>
    <property type="molecule type" value="Genomic_DNA"/>
</dbReference>
<feature type="region of interest" description="Disordered" evidence="1">
    <location>
        <begin position="504"/>
        <end position="542"/>
    </location>
</feature>
<protein>
    <submittedName>
        <fullName evidence="4">DUF5129 domain-containing protein</fullName>
    </submittedName>
</protein>
<dbReference type="Pfam" id="PF17173">
    <property type="entry name" value="DUF5129"/>
    <property type="match status" value="1"/>
</dbReference>
<dbReference type="InterPro" id="IPR033435">
    <property type="entry name" value="DUF5129"/>
</dbReference>
<keyword evidence="2" id="KW-0472">Membrane</keyword>
<dbReference type="OrthoDB" id="3249697at2"/>
<gene>
    <name evidence="4" type="ORF">BKH29_05375</name>
</gene>
<evidence type="ECO:0000256" key="1">
    <source>
        <dbReference type="SAM" id="MobiDB-lite"/>
    </source>
</evidence>
<feature type="transmembrane region" description="Helical" evidence="2">
    <location>
        <begin position="20"/>
        <end position="40"/>
    </location>
</feature>
<comment type="caution">
    <text evidence="4">The sequence shown here is derived from an EMBL/GenBank/DDBJ whole genome shotgun (WGS) entry which is preliminary data.</text>
</comment>
<reference evidence="4 5" key="1">
    <citation type="submission" date="2016-12" db="EMBL/GenBank/DDBJ databases">
        <title>Genomic Comparison of strains in the 'Actinomyces naeslundii' Group.</title>
        <authorList>
            <person name="Mughal S.R."/>
            <person name="Do T."/>
            <person name="Gilbert S.C."/>
            <person name="Witherden E.A."/>
            <person name="Didelot X."/>
            <person name="Beighton D."/>
        </authorList>
    </citation>
    <scope>NUCLEOTIDE SEQUENCE [LARGE SCALE GENOMIC DNA]</scope>
    <source>
        <strain evidence="4 5">CCUG 33920</strain>
    </source>
</reference>
<evidence type="ECO:0000313" key="4">
    <source>
        <dbReference type="EMBL" id="OLO44884.1"/>
    </source>
</evidence>
<evidence type="ECO:0000256" key="2">
    <source>
        <dbReference type="SAM" id="Phobius"/>
    </source>
</evidence>
<dbReference type="AlphaFoldDB" id="A0A1Q8V9Z7"/>
<feature type="compositionally biased region" description="Low complexity" evidence="1">
    <location>
        <begin position="519"/>
        <end position="542"/>
    </location>
</feature>
<evidence type="ECO:0000259" key="3">
    <source>
        <dbReference type="Pfam" id="PF17173"/>
    </source>
</evidence>
<feature type="domain" description="DUF5129" evidence="3">
    <location>
        <begin position="53"/>
        <end position="393"/>
    </location>
</feature>
<evidence type="ECO:0000313" key="5">
    <source>
        <dbReference type="Proteomes" id="UP000186857"/>
    </source>
</evidence>
<proteinExistence type="predicted"/>
<keyword evidence="2" id="KW-1133">Transmembrane helix</keyword>
<organism evidence="4 5">
    <name type="scientific">Actinomyces oris</name>
    <dbReference type="NCBI Taxonomy" id="544580"/>
    <lineage>
        <taxon>Bacteria</taxon>
        <taxon>Bacillati</taxon>
        <taxon>Actinomycetota</taxon>
        <taxon>Actinomycetes</taxon>
        <taxon>Actinomycetales</taxon>
        <taxon>Actinomycetaceae</taxon>
        <taxon>Actinomyces</taxon>
    </lineage>
</organism>